<dbReference type="GO" id="GO:0008406">
    <property type="term" value="P:gonad development"/>
    <property type="evidence" value="ECO:0007669"/>
    <property type="project" value="EnsemblMetazoa"/>
</dbReference>
<gene>
    <name evidence="4" type="primary">WBGene00113399</name>
</gene>
<organism evidence="4 5">
    <name type="scientific">Pristionchus pacificus</name>
    <name type="common">Parasitic nematode worm</name>
    <dbReference type="NCBI Taxonomy" id="54126"/>
    <lineage>
        <taxon>Eukaryota</taxon>
        <taxon>Metazoa</taxon>
        <taxon>Ecdysozoa</taxon>
        <taxon>Nematoda</taxon>
        <taxon>Chromadorea</taxon>
        <taxon>Rhabditida</taxon>
        <taxon>Rhabditina</taxon>
        <taxon>Diplogasteromorpha</taxon>
        <taxon>Diplogasteroidea</taxon>
        <taxon>Neodiplogasteridae</taxon>
        <taxon>Pristionchus</taxon>
    </lineage>
</organism>
<sequence length="1191" mass="134248">MSRSTGILDKTLSRGKQEVNQSTFAVLYSEIIRYAQKRVSTDAELHDRLAAYGKFVGERMLDVIYLREKGYKRETKLLPTLIFIKSVVWKNLFNKEADKLERSNDDNKTYLLIENSPIVNSFISIPKDKPHLNCAAFVAGIVEAMLTFTSKRIDTVPSFIHSYLFGTPTPSTAVENDEVAKLKLPKLHGGNLESHFRSIANQQVAPYRTLLESVEAWGDLPNRPETWIRRKGWTRYGRDGKETEQVPYPLEDVFLYDVETCVIEGQLPTLAIALSENSWYSWCSPRLSDPDTVAVPKFPNQSYLIPLGGESKPRIAIGHNVGYDRVRAREPYDRKHSHIRFWDTMSMSIPLIGMADHQVKLYGSDDIGVGEGEGWRDEWKGNVSKNGLAHVHKFFYGGDGADKAMQKFFVKEPMSRVIDEFQNLTTYCADDVLLTLQIYQKLAPLFREHFPHPATMAGMITMSEAYLPINLFWRMFYEKSEAGVAEQTKSAVSAVLEAARDRLQNHDPSTPDTFMWADKWALKSIKTKIPNWVVDLFSDASTAMSVHEDSYDVEKVVDGIKMKSNIIPRLFGLCYGPYPLHFRREHGWGFLVPNKVAAKGEIKVHLQNDETVVFPSTQIRSFVLSQSLEHGNPVLLEEHVKRKKGEIGDCTFYQLPHPNGKGNVGSPIGKDFMGDIEQKVIRATRHPELFDAYVQSIKNTTFWKSFRERYGSELPIWPEEVEGDSDTDPSPADGKSTVASMEGIIAPAICPAGTISRRSVHKLWVTATNASEGTRIGVGLKSMVQAHRGTLFVGADVDSQEQWIAGLYGDASASERLAPSDRAPGCTPFSNMMLAGSKSDNSDLHSVIARDMGISRHAAKVLNYARLYGSGERHSVEELEKSGVKREEAERKARQLFTLTKGDRRQYRQLKRSMNAFFDAFLEEAKEKSRVDEEAHLFISGSYFLPEYGETGWWGKLTLAFEDWIVKEYVKRTREEGSAPSSSDLLRVIPSLYEDESMGGILRLYSGGYESDTFNFLELASTRSEIRTPVLGARLGSSLSPLEEDIPDRERFAAKYKRSVINWMVQSSAVDFLHLLLVCLEHLAKEYDIDARFSISIHDEVRYVVAERDADRFALALMLANMYVRAFISQRVGIHQLPMSCAFFSQVDVDSVLRKEVDSRCVNPDGSVVESGRALTISDVIKATGGSLEKK</sequence>
<dbReference type="GO" id="GO:0003677">
    <property type="term" value="F:DNA binding"/>
    <property type="evidence" value="ECO:0007669"/>
    <property type="project" value="InterPro"/>
</dbReference>
<dbReference type="SUPFAM" id="SSF111126">
    <property type="entry name" value="Ligand-binding domain in the NO signalling and Golgi transport"/>
    <property type="match status" value="1"/>
</dbReference>
<reference evidence="4" key="2">
    <citation type="submission" date="2022-06" db="UniProtKB">
        <authorList>
            <consortium name="EnsemblMetazoa"/>
        </authorList>
    </citation>
    <scope>IDENTIFICATION</scope>
    <source>
        <strain evidence="4">PS312</strain>
    </source>
</reference>
<dbReference type="Pfam" id="PF18136">
    <property type="entry name" value="DNApol_Exo"/>
    <property type="match status" value="1"/>
</dbReference>
<dbReference type="GO" id="GO:0005760">
    <property type="term" value="C:gamma DNA polymerase complex"/>
    <property type="evidence" value="ECO:0007669"/>
    <property type="project" value="InterPro"/>
</dbReference>
<dbReference type="InterPro" id="IPR043502">
    <property type="entry name" value="DNA/RNA_pol_sf"/>
</dbReference>
<comment type="subcellular location">
    <subcellularLocation>
        <location evidence="1">Golgi apparatus</location>
        <location evidence="1">cis-Golgi network</location>
    </subcellularLocation>
</comment>
<dbReference type="PANTHER" id="PTHR10267">
    <property type="entry name" value="DNA POLYMERASE SUBUNIT GAMMA-1"/>
    <property type="match status" value="1"/>
</dbReference>
<reference evidence="5" key="1">
    <citation type="journal article" date="2008" name="Nat. Genet.">
        <title>The Pristionchus pacificus genome provides a unique perspective on nematode lifestyle and parasitism.</title>
        <authorList>
            <person name="Dieterich C."/>
            <person name="Clifton S.W."/>
            <person name="Schuster L.N."/>
            <person name="Chinwalla A."/>
            <person name="Delehaunty K."/>
            <person name="Dinkelacker I."/>
            <person name="Fulton L."/>
            <person name="Fulton R."/>
            <person name="Godfrey J."/>
            <person name="Minx P."/>
            <person name="Mitreva M."/>
            <person name="Roeseler W."/>
            <person name="Tian H."/>
            <person name="Witte H."/>
            <person name="Yang S.P."/>
            <person name="Wilson R.K."/>
            <person name="Sommer R.J."/>
        </authorList>
    </citation>
    <scope>NUCLEOTIDE SEQUENCE [LARGE SCALE GENOMIC DNA]</scope>
    <source>
        <strain evidence="5">PS312</strain>
    </source>
</reference>
<dbReference type="AlphaFoldDB" id="A0A2A6CZ94"/>
<dbReference type="PANTHER" id="PTHR10267:SF0">
    <property type="entry name" value="DNA POLYMERASE SUBUNIT GAMMA-1"/>
    <property type="match status" value="1"/>
</dbReference>
<dbReference type="FunFam" id="3.30.420.390:FF:000014">
    <property type="match status" value="1"/>
</dbReference>
<dbReference type="EnsemblMetazoa" id="PPA23845.1">
    <property type="protein sequence ID" value="PPA23845.1"/>
    <property type="gene ID" value="WBGene00113399"/>
</dbReference>
<comment type="similarity">
    <text evidence="2">Belongs to the TRAPP small subunits family. BET3 subfamily.</text>
</comment>
<dbReference type="GO" id="GO:0006264">
    <property type="term" value="P:mitochondrial DNA replication"/>
    <property type="evidence" value="ECO:0000318"/>
    <property type="project" value="GO_Central"/>
</dbReference>
<dbReference type="SUPFAM" id="SSF53098">
    <property type="entry name" value="Ribonuclease H-like"/>
    <property type="match status" value="1"/>
</dbReference>
<dbReference type="GO" id="GO:0030008">
    <property type="term" value="C:TRAPP complex"/>
    <property type="evidence" value="ECO:0007669"/>
    <property type="project" value="InterPro"/>
</dbReference>
<dbReference type="Pfam" id="PF04051">
    <property type="entry name" value="TRAPP"/>
    <property type="match status" value="1"/>
</dbReference>
<dbReference type="GO" id="GO:0008340">
    <property type="term" value="P:determination of adult lifespan"/>
    <property type="evidence" value="ECO:0007669"/>
    <property type="project" value="EnsemblMetazoa"/>
</dbReference>
<dbReference type="InterPro" id="IPR016696">
    <property type="entry name" value="TRAPP-I_su5"/>
</dbReference>
<dbReference type="InterPro" id="IPR001098">
    <property type="entry name" value="DNA-dir_DNA_pol_A_palm_dom"/>
</dbReference>
<accession>A0A2A6CZ94</accession>
<dbReference type="SUPFAM" id="SSF56672">
    <property type="entry name" value="DNA/RNA polymerases"/>
    <property type="match status" value="1"/>
</dbReference>
<evidence type="ECO:0000256" key="3">
    <source>
        <dbReference type="ARBA" id="ARBA00031966"/>
    </source>
</evidence>
<evidence type="ECO:0000256" key="1">
    <source>
        <dbReference type="ARBA" id="ARBA00004222"/>
    </source>
</evidence>
<dbReference type="InterPro" id="IPR024096">
    <property type="entry name" value="NO_sig/Golgi_transp_ligand-bd"/>
</dbReference>
<dbReference type="GO" id="GO:0048193">
    <property type="term" value="P:Golgi vesicle transport"/>
    <property type="evidence" value="ECO:0007669"/>
    <property type="project" value="InterPro"/>
</dbReference>
<dbReference type="GO" id="GO:0007005">
    <property type="term" value="P:mitochondrion organization"/>
    <property type="evidence" value="ECO:0007669"/>
    <property type="project" value="EnsemblMetazoa"/>
</dbReference>
<dbReference type="SMART" id="SM00482">
    <property type="entry name" value="POLAc"/>
    <property type="match status" value="1"/>
</dbReference>
<dbReference type="InterPro" id="IPR007194">
    <property type="entry name" value="TRAPP_component"/>
</dbReference>
<accession>A0A8R1YGI3</accession>
<dbReference type="CDD" id="cd14943">
    <property type="entry name" value="TRAPPC5_Trs31"/>
    <property type="match status" value="1"/>
</dbReference>
<dbReference type="GO" id="GO:0030421">
    <property type="term" value="P:defecation"/>
    <property type="evidence" value="ECO:0007669"/>
    <property type="project" value="EnsemblMetazoa"/>
</dbReference>
<dbReference type="InterPro" id="IPR012337">
    <property type="entry name" value="RNaseH-like_sf"/>
</dbReference>
<dbReference type="GO" id="GO:0003887">
    <property type="term" value="F:DNA-directed DNA polymerase activity"/>
    <property type="evidence" value="ECO:0000318"/>
    <property type="project" value="GO_Central"/>
</dbReference>
<dbReference type="InterPro" id="IPR041336">
    <property type="entry name" value="DNApol_Exo"/>
</dbReference>
<dbReference type="Gene3D" id="1.10.150.20">
    <property type="entry name" value="5' to 3' exonuclease, C-terminal subdomain"/>
    <property type="match status" value="1"/>
</dbReference>
<dbReference type="Proteomes" id="UP000005239">
    <property type="component" value="Unassembled WGS sequence"/>
</dbReference>
<evidence type="ECO:0000313" key="4">
    <source>
        <dbReference type="EnsemblMetazoa" id="PPA23845.1"/>
    </source>
</evidence>
<dbReference type="GO" id="GO:0005794">
    <property type="term" value="C:Golgi apparatus"/>
    <property type="evidence" value="ECO:0007669"/>
    <property type="project" value="UniProtKB-SubCell"/>
</dbReference>
<evidence type="ECO:0000313" key="5">
    <source>
        <dbReference type="Proteomes" id="UP000005239"/>
    </source>
</evidence>
<evidence type="ECO:0000256" key="2">
    <source>
        <dbReference type="ARBA" id="ARBA00006218"/>
    </source>
</evidence>
<dbReference type="PRINTS" id="PR00867">
    <property type="entry name" value="DNAPOLG"/>
</dbReference>
<protein>
    <recommendedName>
        <fullName evidence="3">Mitochondrial DNA polymerase catalytic subunit</fullName>
    </recommendedName>
</protein>
<dbReference type="GO" id="GO:0005739">
    <property type="term" value="C:mitochondrion"/>
    <property type="evidence" value="ECO:0000318"/>
    <property type="project" value="GO_Central"/>
</dbReference>
<dbReference type="Gene3D" id="3.30.1380.20">
    <property type="entry name" value="Trafficking protein particle complex subunit 3"/>
    <property type="match status" value="1"/>
</dbReference>
<dbReference type="GO" id="GO:0008408">
    <property type="term" value="F:3'-5' exonuclease activity"/>
    <property type="evidence" value="ECO:0000318"/>
    <property type="project" value="GO_Central"/>
</dbReference>
<proteinExistence type="inferred from homology"/>
<name>A0A2A6CZ94_PRIPA</name>
<dbReference type="InterPro" id="IPR002297">
    <property type="entry name" value="DNA-dir_DNA_pol_A_mt"/>
</dbReference>
<dbReference type="Gene3D" id="3.30.420.390">
    <property type="match status" value="2"/>
</dbReference>
<keyword evidence="5" id="KW-1185">Reference proteome</keyword>